<dbReference type="Proteomes" id="UP000290365">
    <property type="component" value="Chromosome"/>
</dbReference>
<sequence>MRDGDTFVTILYVMSDDFCQSQFPEEQGRPGPQAALSLAEVITLAIFGQWVNFPSERAFYRYAERHLRTAFPALPHRAQFNRLMRTHREAITAFGSHLVQALQTQRCDYEALDSTAAVTRDAK</sequence>
<dbReference type="RefSeq" id="WP_129893855.1">
    <property type="nucleotide sequence ID" value="NZ_CP035758.1"/>
</dbReference>
<proteinExistence type="predicted"/>
<dbReference type="KEGG" id="kbs:EPA93_45215"/>
<evidence type="ECO:0000313" key="1">
    <source>
        <dbReference type="EMBL" id="QBD82786.1"/>
    </source>
</evidence>
<keyword evidence="2" id="KW-1185">Reference proteome</keyword>
<dbReference type="OrthoDB" id="148652at2"/>
<protein>
    <recommendedName>
        <fullName evidence="3">Transposase</fullName>
    </recommendedName>
</protein>
<evidence type="ECO:0000313" key="2">
    <source>
        <dbReference type="Proteomes" id="UP000290365"/>
    </source>
</evidence>
<dbReference type="AlphaFoldDB" id="A0A4P6K5G7"/>
<organism evidence="1 2">
    <name type="scientific">Ktedonosporobacter rubrisoli</name>
    <dbReference type="NCBI Taxonomy" id="2509675"/>
    <lineage>
        <taxon>Bacteria</taxon>
        <taxon>Bacillati</taxon>
        <taxon>Chloroflexota</taxon>
        <taxon>Ktedonobacteria</taxon>
        <taxon>Ktedonobacterales</taxon>
        <taxon>Ktedonosporobacteraceae</taxon>
        <taxon>Ktedonosporobacter</taxon>
    </lineage>
</organism>
<evidence type="ECO:0008006" key="3">
    <source>
        <dbReference type="Google" id="ProtNLM"/>
    </source>
</evidence>
<accession>A0A4P6K5G7</accession>
<dbReference type="EMBL" id="CP035758">
    <property type="protein sequence ID" value="QBD82786.1"/>
    <property type="molecule type" value="Genomic_DNA"/>
</dbReference>
<name>A0A4P6K5G7_KTERU</name>
<gene>
    <name evidence="1" type="ORF">EPA93_45215</name>
</gene>
<reference evidence="1 2" key="1">
    <citation type="submission" date="2019-01" db="EMBL/GenBank/DDBJ databases">
        <title>Ktedonosporobacter rubrisoli SCAWS-G2.</title>
        <authorList>
            <person name="Huang Y."/>
            <person name="Yan B."/>
        </authorList>
    </citation>
    <scope>NUCLEOTIDE SEQUENCE [LARGE SCALE GENOMIC DNA]</scope>
    <source>
        <strain evidence="1 2">SCAWS-G2</strain>
    </source>
</reference>